<evidence type="ECO:0000256" key="5">
    <source>
        <dbReference type="SAM" id="MobiDB-lite"/>
    </source>
</evidence>
<dbReference type="GO" id="GO:0140664">
    <property type="term" value="F:ATP-dependent DNA damage sensor activity"/>
    <property type="evidence" value="ECO:0007669"/>
    <property type="project" value="InterPro"/>
</dbReference>
<dbReference type="SUPFAM" id="SSF55874">
    <property type="entry name" value="ATPase domain of HSP90 chaperone/DNA topoisomerase II/histidine kinase"/>
    <property type="match status" value="1"/>
</dbReference>
<dbReference type="SMART" id="SM01340">
    <property type="entry name" value="DNA_mis_repair"/>
    <property type="match status" value="1"/>
</dbReference>
<keyword evidence="9" id="KW-1185">Reference proteome</keyword>
<dbReference type="STRING" id="1871336.BBG48_07495"/>
<dbReference type="CDD" id="cd00782">
    <property type="entry name" value="MutL_Trans"/>
    <property type="match status" value="1"/>
</dbReference>
<evidence type="ECO:0000256" key="4">
    <source>
        <dbReference type="HAMAP-Rule" id="MF_00149"/>
    </source>
</evidence>
<evidence type="ECO:0000259" key="7">
    <source>
        <dbReference type="SMART" id="SM01340"/>
    </source>
</evidence>
<dbReference type="GO" id="GO:0030983">
    <property type="term" value="F:mismatched DNA binding"/>
    <property type="evidence" value="ECO:0007669"/>
    <property type="project" value="InterPro"/>
</dbReference>
<evidence type="ECO:0000259" key="6">
    <source>
        <dbReference type="SMART" id="SM00853"/>
    </source>
</evidence>
<name>A0A371INQ9_9FIRM</name>
<keyword evidence="8" id="KW-0540">Nuclease</keyword>
<dbReference type="InterPro" id="IPR037198">
    <property type="entry name" value="MutL_C_sf"/>
</dbReference>
<dbReference type="FunFam" id="3.30.565.10:FF:000003">
    <property type="entry name" value="DNA mismatch repair endonuclease MutL"/>
    <property type="match status" value="1"/>
</dbReference>
<accession>A0A371INQ9</accession>
<keyword evidence="8" id="KW-0255">Endonuclease</keyword>
<comment type="caution">
    <text evidence="8">The sequence shown here is derived from an EMBL/GenBank/DDBJ whole genome shotgun (WGS) entry which is preliminary data.</text>
</comment>
<evidence type="ECO:0000256" key="3">
    <source>
        <dbReference type="ARBA" id="ARBA00023204"/>
    </source>
</evidence>
<dbReference type="AlphaFoldDB" id="A0A371INQ9"/>
<dbReference type="Gene3D" id="3.30.1540.20">
    <property type="entry name" value="MutL, C-terminal domain, dimerisation subdomain"/>
    <property type="match status" value="1"/>
</dbReference>
<dbReference type="InterPro" id="IPR002099">
    <property type="entry name" value="MutL/Mlh/PMS"/>
</dbReference>
<gene>
    <name evidence="4 8" type="primary">mutL</name>
    <name evidence="8" type="ORF">BBG48_001925</name>
</gene>
<dbReference type="InterPro" id="IPR036890">
    <property type="entry name" value="HATPase_C_sf"/>
</dbReference>
<dbReference type="InterPro" id="IPR020568">
    <property type="entry name" value="Ribosomal_Su5_D2-typ_SF"/>
</dbReference>
<dbReference type="InterPro" id="IPR014721">
    <property type="entry name" value="Ribsml_uS5_D2-typ_fold_subgr"/>
</dbReference>
<dbReference type="GO" id="GO:0016887">
    <property type="term" value="F:ATP hydrolysis activity"/>
    <property type="evidence" value="ECO:0007669"/>
    <property type="project" value="InterPro"/>
</dbReference>
<dbReference type="NCBIfam" id="TIGR00585">
    <property type="entry name" value="mutl"/>
    <property type="match status" value="1"/>
</dbReference>
<dbReference type="SUPFAM" id="SSF118116">
    <property type="entry name" value="DNA mismatch repair protein MutL"/>
    <property type="match status" value="1"/>
</dbReference>
<dbReference type="Pfam" id="PF08676">
    <property type="entry name" value="MutL_C"/>
    <property type="match status" value="1"/>
</dbReference>
<dbReference type="SMART" id="SM00853">
    <property type="entry name" value="MutL_C"/>
    <property type="match status" value="1"/>
</dbReference>
<keyword evidence="3 4" id="KW-0234">DNA repair</keyword>
<feature type="compositionally biased region" description="Polar residues" evidence="5">
    <location>
        <begin position="368"/>
        <end position="382"/>
    </location>
</feature>
<dbReference type="InterPro" id="IPR038973">
    <property type="entry name" value="MutL/Mlh/Pms-like"/>
</dbReference>
<evidence type="ECO:0000313" key="8">
    <source>
        <dbReference type="EMBL" id="RDY22127.1"/>
    </source>
</evidence>
<organism evidence="8 9">
    <name type="scientific">Criibacterium bergeronii</name>
    <dbReference type="NCBI Taxonomy" id="1871336"/>
    <lineage>
        <taxon>Bacteria</taxon>
        <taxon>Bacillati</taxon>
        <taxon>Bacillota</taxon>
        <taxon>Clostridia</taxon>
        <taxon>Peptostreptococcales</taxon>
        <taxon>Filifactoraceae</taxon>
        <taxon>Criibacterium</taxon>
    </lineage>
</organism>
<dbReference type="GO" id="GO:0004519">
    <property type="term" value="F:endonuclease activity"/>
    <property type="evidence" value="ECO:0007669"/>
    <property type="project" value="UniProtKB-KW"/>
</dbReference>
<dbReference type="GO" id="GO:0032300">
    <property type="term" value="C:mismatch repair complex"/>
    <property type="evidence" value="ECO:0007669"/>
    <property type="project" value="InterPro"/>
</dbReference>
<dbReference type="RefSeq" id="WP_068914245.1">
    <property type="nucleotide sequence ID" value="NZ_MBEW02000002.1"/>
</dbReference>
<dbReference type="Gene3D" id="3.30.565.10">
    <property type="entry name" value="Histidine kinase-like ATPase, C-terminal domain"/>
    <property type="match status" value="1"/>
</dbReference>
<dbReference type="InterPro" id="IPR013507">
    <property type="entry name" value="DNA_mismatch_S5_2-like"/>
</dbReference>
<evidence type="ECO:0000313" key="9">
    <source>
        <dbReference type="Proteomes" id="UP000093352"/>
    </source>
</evidence>
<dbReference type="InterPro" id="IPR042120">
    <property type="entry name" value="MutL_C_dimsub"/>
</dbReference>
<dbReference type="InterPro" id="IPR042121">
    <property type="entry name" value="MutL_C_regsub"/>
</dbReference>
<dbReference type="Gene3D" id="3.30.1370.100">
    <property type="entry name" value="MutL, C-terminal domain, regulatory subdomain"/>
    <property type="match status" value="1"/>
</dbReference>
<keyword evidence="8" id="KW-0378">Hydrolase</keyword>
<dbReference type="CDD" id="cd16926">
    <property type="entry name" value="HATPase_MutL-MLH-PMS-like"/>
    <property type="match status" value="1"/>
</dbReference>
<dbReference type="InterPro" id="IPR014762">
    <property type="entry name" value="DNA_mismatch_repair_CS"/>
</dbReference>
<dbReference type="InterPro" id="IPR020667">
    <property type="entry name" value="DNA_mismatch_repair_MutL"/>
</dbReference>
<sequence length="664" mass="75977">MNNVIKQLDSEIVKLISAGEVIESPASVIKELVENSIDAGADSITVEIKNGGKSYIRVTDNGSGIDEKYVEEAFNKHSTSKISTIDDFNKLYTNGFRGEALSSVIAVSETSMTTKTKEQNYGISITYKNEKILEKVKVGTSDGTNIIVKNLFENVPARQKFLKSDKSEAMKITSYLVKYALAHPEVKFKYINNSKQIFQTYGTSDLMQTAKELFSEDFYNKALCVDIKINEDLSLTGLLGKNSLMYSSRKMQYIFVNGRIVHGQSIQKAIEEAYKKYIPANNFPMFFVNILVNPANVDVNIHPNKLEVKFENEQQILTQIKNAVSKQLDSSQMIAHIDNVFGLEKEDFTDIKSQYQEYKNEISKKNSEPLSTSSKLINTSDNKNPEQPPLKFEKVEVDGDYVYKIKNTDTLVKEDSYFSENANEFENKELDFKQSPLLKNNSTPAPFFIPKETVTQENFSDKKATEPYFVDLTLLKYAGRIFDTYIILNDEKYMYLIDQHAAHERVLYEKFMKDFKTQEISTQGLLMPNRVTVPINLTDYSDKIIELLDKFGFDCDLFGDNIILIRSIPTYFSENQTELFVQRVFDSYLEEDVPSFDDIIINKIATKACKAAIKGLDTTVKNEEVDKLIFDLEHCENKYACPHGRPTITRLSKYEIEKFFKRIL</sequence>
<dbReference type="HAMAP" id="MF_00149">
    <property type="entry name" value="DNA_mis_repair"/>
    <property type="match status" value="1"/>
</dbReference>
<comment type="function">
    <text evidence="4">This protein is involved in the repair of mismatches in DNA. It is required for dam-dependent methyl-directed DNA mismatch repair. May act as a 'molecular matchmaker', a protein that promotes the formation of a stable complex between two or more DNA-binding proteins in an ATP-dependent manner without itself being part of a final effector complex.</text>
</comment>
<dbReference type="PANTHER" id="PTHR10073:SF12">
    <property type="entry name" value="DNA MISMATCH REPAIR PROTEIN MLH1"/>
    <property type="match status" value="1"/>
</dbReference>
<evidence type="ECO:0000256" key="1">
    <source>
        <dbReference type="ARBA" id="ARBA00006082"/>
    </source>
</evidence>
<comment type="similarity">
    <text evidence="1 4">Belongs to the DNA mismatch repair MutL/HexB family.</text>
</comment>
<keyword evidence="2 4" id="KW-0227">DNA damage</keyword>
<dbReference type="PANTHER" id="PTHR10073">
    <property type="entry name" value="DNA MISMATCH REPAIR PROTEIN MLH, PMS, MUTL"/>
    <property type="match status" value="1"/>
</dbReference>
<feature type="region of interest" description="Disordered" evidence="5">
    <location>
        <begin position="362"/>
        <end position="390"/>
    </location>
</feature>
<dbReference type="EMBL" id="MBEW02000002">
    <property type="protein sequence ID" value="RDY22127.1"/>
    <property type="molecule type" value="Genomic_DNA"/>
</dbReference>
<feature type="domain" description="MutL C-terminal dimerisation" evidence="6">
    <location>
        <begin position="477"/>
        <end position="619"/>
    </location>
</feature>
<reference evidence="8 9" key="1">
    <citation type="journal article" date="2016" name="Genome Announc.">
        <title>Draft Genome Sequence of Criibacterium bergeronii gen. nov., sp. nov., Strain CCRI-22567T, Isolated from a Vaginal Sample from a Woman with Bacterial Vaginosis.</title>
        <authorList>
            <person name="Maheux A.F."/>
            <person name="Berube E."/>
            <person name="Boudreau D.K."/>
            <person name="Raymond F."/>
            <person name="Corbeil J."/>
            <person name="Roy P.H."/>
            <person name="Boissinot M."/>
            <person name="Omar R.F."/>
        </authorList>
    </citation>
    <scope>NUCLEOTIDE SEQUENCE [LARGE SCALE GENOMIC DNA]</scope>
    <source>
        <strain evidence="8 9">CCRI-22567</strain>
    </source>
</reference>
<evidence type="ECO:0000256" key="2">
    <source>
        <dbReference type="ARBA" id="ARBA00022763"/>
    </source>
</evidence>
<dbReference type="Pfam" id="PF13589">
    <property type="entry name" value="HATPase_c_3"/>
    <property type="match status" value="1"/>
</dbReference>
<feature type="domain" description="DNA mismatch repair protein S5" evidence="7">
    <location>
        <begin position="210"/>
        <end position="329"/>
    </location>
</feature>
<dbReference type="Pfam" id="PF01119">
    <property type="entry name" value="DNA_mis_repair"/>
    <property type="match status" value="1"/>
</dbReference>
<dbReference type="GO" id="GO:0005524">
    <property type="term" value="F:ATP binding"/>
    <property type="evidence" value="ECO:0007669"/>
    <property type="project" value="InterPro"/>
</dbReference>
<proteinExistence type="inferred from homology"/>
<dbReference type="SUPFAM" id="SSF54211">
    <property type="entry name" value="Ribosomal protein S5 domain 2-like"/>
    <property type="match status" value="1"/>
</dbReference>
<dbReference type="GO" id="GO:0006298">
    <property type="term" value="P:mismatch repair"/>
    <property type="evidence" value="ECO:0007669"/>
    <property type="project" value="UniProtKB-UniRule"/>
</dbReference>
<dbReference type="PROSITE" id="PS00058">
    <property type="entry name" value="DNA_MISMATCH_REPAIR_1"/>
    <property type="match status" value="1"/>
</dbReference>
<dbReference type="InterPro" id="IPR014790">
    <property type="entry name" value="MutL_C"/>
</dbReference>
<dbReference type="Proteomes" id="UP000093352">
    <property type="component" value="Unassembled WGS sequence"/>
</dbReference>
<dbReference type="Gene3D" id="3.30.230.10">
    <property type="match status" value="1"/>
</dbReference>
<protein>
    <recommendedName>
        <fullName evidence="4">DNA mismatch repair protein MutL</fullName>
    </recommendedName>
</protein>